<dbReference type="EMBL" id="WELI01000013">
    <property type="protein sequence ID" value="KAB7726876.1"/>
    <property type="molecule type" value="Genomic_DNA"/>
</dbReference>
<dbReference type="PANTHER" id="PTHR45632">
    <property type="entry name" value="LD33804P"/>
    <property type="match status" value="1"/>
</dbReference>
<proteinExistence type="predicted"/>
<evidence type="ECO:0000313" key="3">
    <source>
        <dbReference type="Proteomes" id="UP000488299"/>
    </source>
</evidence>
<organism evidence="2 3">
    <name type="scientific">Rudanella paleaurantiibacter</name>
    <dbReference type="NCBI Taxonomy" id="2614655"/>
    <lineage>
        <taxon>Bacteria</taxon>
        <taxon>Pseudomonadati</taxon>
        <taxon>Bacteroidota</taxon>
        <taxon>Cytophagia</taxon>
        <taxon>Cytophagales</taxon>
        <taxon>Cytophagaceae</taxon>
        <taxon>Rudanella</taxon>
    </lineage>
</organism>
<name>A0A7J5TT42_9BACT</name>
<dbReference type="InterPro" id="IPR006652">
    <property type="entry name" value="Kelch_1"/>
</dbReference>
<dbReference type="Gene3D" id="2.120.10.80">
    <property type="entry name" value="Kelch-type beta propeller"/>
    <property type="match status" value="1"/>
</dbReference>
<keyword evidence="1" id="KW-0732">Signal</keyword>
<dbReference type="InterPro" id="IPR015915">
    <property type="entry name" value="Kelch-typ_b-propeller"/>
</dbReference>
<evidence type="ECO:0000256" key="1">
    <source>
        <dbReference type="SAM" id="SignalP"/>
    </source>
</evidence>
<gene>
    <name evidence="2" type="ORF">F5984_23480</name>
</gene>
<protein>
    <submittedName>
        <fullName evidence="2">Galactose oxidase</fullName>
    </submittedName>
</protein>
<dbReference type="InterPro" id="IPR056734">
    <property type="entry name" value="NANM"/>
</dbReference>
<keyword evidence="3" id="KW-1185">Reference proteome</keyword>
<dbReference type="RefSeq" id="WP_152126662.1">
    <property type="nucleotide sequence ID" value="NZ_WELI01000013.1"/>
</dbReference>
<accession>A0A7J5TT42</accession>
<evidence type="ECO:0000313" key="2">
    <source>
        <dbReference type="EMBL" id="KAB7726876.1"/>
    </source>
</evidence>
<sequence>MLRVRLLRRARLVAKVGLLALLLPALALAQPRPTLTALPALPPLLGKTNPGVAGGFAGLSGGMLLLAGGANFPNGYPWEGGQKVWHRTIYALPINGTPQRWQVVGELGHALGYGASVTWRDGFITLGGNDAQRRYAEVVAYRWDARNRQLRADTLPPLLRPLANLSAACLGNQLYVFGGESERGAERTLYVLNLLRPETGWKPLADLPGPARAYAVLVATNGRLYVAGGRYTADGQTRVFADAYAYTPAQNRWEQLPDLPTPLSAHSAVATPDGSVLVIGGDTGERLGQIERVNNQIAQSVTGPVRDSLTFRRNALQRDHPGFSKTVWVYTPRKRRWTRWRDLPFAVPVTTTPVAFPGGFVLPSGEVSPGVRTPTTRFIPF</sequence>
<dbReference type="Pfam" id="PF24996">
    <property type="entry name" value="NANM"/>
    <property type="match status" value="2"/>
</dbReference>
<dbReference type="SUPFAM" id="SSF117281">
    <property type="entry name" value="Kelch motif"/>
    <property type="match status" value="1"/>
</dbReference>
<feature type="signal peptide" evidence="1">
    <location>
        <begin position="1"/>
        <end position="29"/>
    </location>
</feature>
<comment type="caution">
    <text evidence="2">The sequence shown here is derived from an EMBL/GenBank/DDBJ whole genome shotgun (WGS) entry which is preliminary data.</text>
</comment>
<dbReference type="SMART" id="SM00612">
    <property type="entry name" value="Kelch"/>
    <property type="match status" value="2"/>
</dbReference>
<dbReference type="Proteomes" id="UP000488299">
    <property type="component" value="Unassembled WGS sequence"/>
</dbReference>
<feature type="chain" id="PRO_5029571119" evidence="1">
    <location>
        <begin position="30"/>
        <end position="381"/>
    </location>
</feature>
<reference evidence="2 3" key="1">
    <citation type="submission" date="2019-10" db="EMBL/GenBank/DDBJ databases">
        <title>Rudanella paleaurantiibacter sp. nov., isolated from sludge.</title>
        <authorList>
            <person name="Xu S.Q."/>
        </authorList>
    </citation>
    <scope>NUCLEOTIDE SEQUENCE [LARGE SCALE GENOMIC DNA]</scope>
    <source>
        <strain evidence="2 3">HX-22-17</strain>
    </source>
</reference>
<dbReference type="AlphaFoldDB" id="A0A7J5TT42"/>